<accession>A0A0V0S7X2</accession>
<protein>
    <submittedName>
        <fullName evidence="1">Uncharacterized protein</fullName>
    </submittedName>
</protein>
<keyword evidence="2" id="KW-1185">Reference proteome</keyword>
<reference evidence="1 2" key="1">
    <citation type="submission" date="2015-01" db="EMBL/GenBank/DDBJ databases">
        <title>Evolution of Trichinella species and genotypes.</title>
        <authorList>
            <person name="Korhonen P.K."/>
            <person name="Edoardo P."/>
            <person name="Giuseppe L.R."/>
            <person name="Gasser R.B."/>
        </authorList>
    </citation>
    <scope>NUCLEOTIDE SEQUENCE [LARGE SCALE GENOMIC DNA]</scope>
    <source>
        <strain evidence="1">ISS37</strain>
    </source>
</reference>
<dbReference type="AlphaFoldDB" id="A0A0V0S7X2"/>
<sequence length="79" mass="9264">MVKRNLPVIEESHLQRHAFIKVTYRVKNCPDEMINTVINVMSKKIKQDSAKFTSIIITLNYLTHDVHHSSNLPMKLFEK</sequence>
<organism evidence="1 2">
    <name type="scientific">Trichinella nelsoni</name>
    <dbReference type="NCBI Taxonomy" id="6336"/>
    <lineage>
        <taxon>Eukaryota</taxon>
        <taxon>Metazoa</taxon>
        <taxon>Ecdysozoa</taxon>
        <taxon>Nematoda</taxon>
        <taxon>Enoplea</taxon>
        <taxon>Dorylaimia</taxon>
        <taxon>Trichinellida</taxon>
        <taxon>Trichinellidae</taxon>
        <taxon>Trichinella</taxon>
    </lineage>
</organism>
<gene>
    <name evidence="1" type="ORF">T07_8891</name>
</gene>
<name>A0A0V0S7X2_9BILA</name>
<comment type="caution">
    <text evidence="1">The sequence shown here is derived from an EMBL/GenBank/DDBJ whole genome shotgun (WGS) entry which is preliminary data.</text>
</comment>
<dbReference type="OrthoDB" id="10279108at2759"/>
<proteinExistence type="predicted"/>
<dbReference type="EMBL" id="JYDL01000028">
    <property type="protein sequence ID" value="KRX22849.1"/>
    <property type="molecule type" value="Genomic_DNA"/>
</dbReference>
<dbReference type="Proteomes" id="UP000054630">
    <property type="component" value="Unassembled WGS sequence"/>
</dbReference>
<evidence type="ECO:0000313" key="2">
    <source>
        <dbReference type="Proteomes" id="UP000054630"/>
    </source>
</evidence>
<evidence type="ECO:0000313" key="1">
    <source>
        <dbReference type="EMBL" id="KRX22849.1"/>
    </source>
</evidence>